<proteinExistence type="predicted"/>
<dbReference type="EMBL" id="JACEEZ010019943">
    <property type="protein sequence ID" value="KAG0715174.1"/>
    <property type="molecule type" value="Genomic_DNA"/>
</dbReference>
<reference evidence="1" key="1">
    <citation type="submission" date="2020-07" db="EMBL/GenBank/DDBJ databases">
        <title>The High-quality genome of the commercially important snow crab, Chionoecetes opilio.</title>
        <authorList>
            <person name="Jeong J.-H."/>
            <person name="Ryu S."/>
        </authorList>
    </citation>
    <scope>NUCLEOTIDE SEQUENCE</scope>
    <source>
        <strain evidence="1">MADBK_172401_WGS</strain>
        <tissue evidence="1">Digestive gland</tissue>
    </source>
</reference>
<organism evidence="1 2">
    <name type="scientific">Chionoecetes opilio</name>
    <name type="common">Atlantic snow crab</name>
    <name type="synonym">Cancer opilio</name>
    <dbReference type="NCBI Taxonomy" id="41210"/>
    <lineage>
        <taxon>Eukaryota</taxon>
        <taxon>Metazoa</taxon>
        <taxon>Ecdysozoa</taxon>
        <taxon>Arthropoda</taxon>
        <taxon>Crustacea</taxon>
        <taxon>Multicrustacea</taxon>
        <taxon>Malacostraca</taxon>
        <taxon>Eumalacostraca</taxon>
        <taxon>Eucarida</taxon>
        <taxon>Decapoda</taxon>
        <taxon>Pleocyemata</taxon>
        <taxon>Brachyura</taxon>
        <taxon>Eubrachyura</taxon>
        <taxon>Majoidea</taxon>
        <taxon>Majidae</taxon>
        <taxon>Chionoecetes</taxon>
    </lineage>
</organism>
<dbReference type="Proteomes" id="UP000770661">
    <property type="component" value="Unassembled WGS sequence"/>
</dbReference>
<keyword evidence="2" id="KW-1185">Reference proteome</keyword>
<dbReference type="AlphaFoldDB" id="A0A8J5CLV3"/>
<evidence type="ECO:0000313" key="2">
    <source>
        <dbReference type="Proteomes" id="UP000770661"/>
    </source>
</evidence>
<accession>A0A8J5CLV3</accession>
<name>A0A8J5CLV3_CHIOP</name>
<evidence type="ECO:0000313" key="1">
    <source>
        <dbReference type="EMBL" id="KAG0715174.1"/>
    </source>
</evidence>
<comment type="caution">
    <text evidence="1">The sequence shown here is derived from an EMBL/GenBank/DDBJ whole genome shotgun (WGS) entry which is preliminary data.</text>
</comment>
<sequence length="193" mass="21873">MAHPSPSLVYWDRKHGLIGKELKNPGKPVKYCPGVLKTYYDIKVHHRLEDCPQAYPHALRVMISPQKEGPKKLDLYVRTEWFAHSNGPPLAMAGREDDRRFPYQVADTEKLAPGPCTNPGFTCSLYGGKTGDPVAPTRFRVFLSTSRDRKGREAGDEAAAAVVRQRPRRVHPGRAHPRETCPVRFLRRHDGHF</sequence>
<protein>
    <submittedName>
        <fullName evidence="1">Uncharacterized protein</fullName>
    </submittedName>
</protein>
<gene>
    <name evidence="1" type="ORF">GWK47_012549</name>
</gene>